<name>A0A8S5UT19_9CAUD</name>
<organism evidence="1">
    <name type="scientific">Myoviridae sp. ctijX18</name>
    <dbReference type="NCBI Taxonomy" id="2825154"/>
    <lineage>
        <taxon>Viruses</taxon>
        <taxon>Duplodnaviria</taxon>
        <taxon>Heunggongvirae</taxon>
        <taxon>Uroviricota</taxon>
        <taxon>Caudoviricetes</taxon>
    </lineage>
</organism>
<reference evidence="1" key="1">
    <citation type="journal article" date="2021" name="Proc. Natl. Acad. Sci. U.S.A.">
        <title>A Catalog of Tens of Thousands of Viruses from Human Metagenomes Reveals Hidden Associations with Chronic Diseases.</title>
        <authorList>
            <person name="Tisza M.J."/>
            <person name="Buck C.B."/>
        </authorList>
    </citation>
    <scope>NUCLEOTIDE SEQUENCE</scope>
    <source>
        <strain evidence="1">CtijX18</strain>
    </source>
</reference>
<protein>
    <submittedName>
        <fullName evidence="1">Uncharacterized protein</fullName>
    </submittedName>
</protein>
<evidence type="ECO:0000313" key="1">
    <source>
        <dbReference type="EMBL" id="DAF97554.1"/>
    </source>
</evidence>
<dbReference type="EMBL" id="BK016133">
    <property type="protein sequence ID" value="DAF97554.1"/>
    <property type="molecule type" value="Genomic_DNA"/>
</dbReference>
<proteinExistence type="predicted"/>
<sequence>MAMLISGGRDAMRNHMYGAISLDTANFIQNQIQNLSAQYGEVVKGFQDQLMSNFHASAMRSINLAKNNLDSTGNMFDEGFKRLYTVDDFRTASINNQNYTMANPYFLKEFMSGRMEGWQRDHPYPGLEGSRNPYFQNVMNGAMQYGDEDWLDDEAEDKFVFYYNDEVEALPELMVNERFIIKQNWNTLYNLISSEDDEEGIIDPTSLDGNYL</sequence>
<accession>A0A8S5UT19</accession>